<protein>
    <submittedName>
        <fullName evidence="1">Uncharacterized protein</fullName>
    </submittedName>
</protein>
<reference evidence="1 2" key="1">
    <citation type="journal article" date="2021" name="BMC Genomics">
        <title>Datura genome reveals duplications of psychoactive alkaloid biosynthetic genes and high mutation rate following tissue culture.</title>
        <authorList>
            <person name="Rajewski A."/>
            <person name="Carter-House D."/>
            <person name="Stajich J."/>
            <person name="Litt A."/>
        </authorList>
    </citation>
    <scope>NUCLEOTIDE SEQUENCE [LARGE SCALE GENOMIC DNA]</scope>
    <source>
        <strain evidence="1">AR-01</strain>
    </source>
</reference>
<sequence>MKSNRGYCLLNSGRKLLSSDTVLEAQGEVSCLPFRLRIPTGLFAIVSRVARDVWRITRSAPQSFMILSLRLADQEPEPPDGPGRAVDRNFDRNPIYRVFHIVRSGPCNTGAEPGRTGVGIGLKLLFF</sequence>
<organism evidence="1 2">
    <name type="scientific">Datura stramonium</name>
    <name type="common">Jimsonweed</name>
    <name type="synonym">Common thornapple</name>
    <dbReference type="NCBI Taxonomy" id="4076"/>
    <lineage>
        <taxon>Eukaryota</taxon>
        <taxon>Viridiplantae</taxon>
        <taxon>Streptophyta</taxon>
        <taxon>Embryophyta</taxon>
        <taxon>Tracheophyta</taxon>
        <taxon>Spermatophyta</taxon>
        <taxon>Magnoliopsida</taxon>
        <taxon>eudicotyledons</taxon>
        <taxon>Gunneridae</taxon>
        <taxon>Pentapetalae</taxon>
        <taxon>asterids</taxon>
        <taxon>lamiids</taxon>
        <taxon>Solanales</taxon>
        <taxon>Solanaceae</taxon>
        <taxon>Solanoideae</taxon>
        <taxon>Datureae</taxon>
        <taxon>Datura</taxon>
    </lineage>
</organism>
<dbReference type="EMBL" id="JACEIK010004267">
    <property type="protein sequence ID" value="MCD9644865.1"/>
    <property type="molecule type" value="Genomic_DNA"/>
</dbReference>
<evidence type="ECO:0000313" key="2">
    <source>
        <dbReference type="Proteomes" id="UP000823775"/>
    </source>
</evidence>
<comment type="caution">
    <text evidence="1">The sequence shown here is derived from an EMBL/GenBank/DDBJ whole genome shotgun (WGS) entry which is preliminary data.</text>
</comment>
<accession>A0ABS8VFY4</accession>
<gene>
    <name evidence="1" type="ORF">HAX54_033378</name>
</gene>
<keyword evidence="2" id="KW-1185">Reference proteome</keyword>
<evidence type="ECO:0000313" key="1">
    <source>
        <dbReference type="EMBL" id="MCD9644865.1"/>
    </source>
</evidence>
<dbReference type="Proteomes" id="UP000823775">
    <property type="component" value="Unassembled WGS sequence"/>
</dbReference>
<proteinExistence type="predicted"/>
<name>A0ABS8VFY4_DATST</name>